<dbReference type="PANTHER" id="PTHR32179:SF3">
    <property type="entry name" value="NICOTINATE-NUCLEOTIDE PYROPHOSPHORYLASE [CARBOXYLATING]"/>
    <property type="match status" value="1"/>
</dbReference>
<dbReference type="EMBL" id="CP089982">
    <property type="protein sequence ID" value="WXA92004.1"/>
    <property type="molecule type" value="Genomic_DNA"/>
</dbReference>
<dbReference type="PANTHER" id="PTHR32179">
    <property type="entry name" value="NICOTINATE-NUCLEOTIDE PYROPHOSPHORYLASE [CARBOXYLATING]"/>
    <property type="match status" value="1"/>
</dbReference>
<dbReference type="InterPro" id="IPR022412">
    <property type="entry name" value="Quinolinate_PRibosylTrfase_N"/>
</dbReference>
<comment type="function">
    <text evidence="1">Involved in the catabolism of quinolinic acid (QA).</text>
</comment>
<dbReference type="Pfam" id="PF01729">
    <property type="entry name" value="QRPTase_C"/>
    <property type="match status" value="1"/>
</dbReference>
<dbReference type="InterPro" id="IPR027277">
    <property type="entry name" value="NadC/ModD"/>
</dbReference>
<dbReference type="NCBIfam" id="TIGR00078">
    <property type="entry name" value="nadC"/>
    <property type="match status" value="1"/>
</dbReference>
<dbReference type="PIRSF" id="PIRSF006250">
    <property type="entry name" value="NadC_ModD"/>
    <property type="match status" value="1"/>
</dbReference>
<dbReference type="SUPFAM" id="SSF54675">
    <property type="entry name" value="Nicotinate/Quinolinate PRTase N-terminal domain-like"/>
    <property type="match status" value="1"/>
</dbReference>
<evidence type="ECO:0000313" key="13">
    <source>
        <dbReference type="Proteomes" id="UP001379533"/>
    </source>
</evidence>
<dbReference type="InterPro" id="IPR004393">
    <property type="entry name" value="NadC"/>
</dbReference>
<feature type="domain" description="Quinolinate phosphoribosyl transferase C-terminal" evidence="10">
    <location>
        <begin position="113"/>
        <end position="279"/>
    </location>
</feature>
<dbReference type="GO" id="GO:0004514">
    <property type="term" value="F:nicotinate-nucleotide diphosphorylase (carboxylating) activity"/>
    <property type="evidence" value="ECO:0007669"/>
    <property type="project" value="UniProtKB-EC"/>
</dbReference>
<name>A0ABZ2K5D9_9BACT</name>
<evidence type="ECO:0000256" key="1">
    <source>
        <dbReference type="ARBA" id="ARBA00003237"/>
    </source>
</evidence>
<dbReference type="InterPro" id="IPR037128">
    <property type="entry name" value="Quinolinate_PRibosylTase_N_sf"/>
</dbReference>
<protein>
    <recommendedName>
        <fullName evidence="4">nicotinate-nucleotide diphosphorylase (carboxylating)</fullName>
        <ecNumber evidence="4">2.4.2.19</ecNumber>
    </recommendedName>
    <alternativeName>
        <fullName evidence="8">Quinolinate phosphoribosyltransferase [decarboxylating]</fullName>
    </alternativeName>
</protein>
<proteinExistence type="inferred from homology"/>
<evidence type="ECO:0000256" key="9">
    <source>
        <dbReference type="PIRNR" id="PIRNR006250"/>
    </source>
</evidence>
<evidence type="ECO:0000256" key="8">
    <source>
        <dbReference type="ARBA" id="ARBA00033102"/>
    </source>
</evidence>
<sequence>MSFELPGVALDKIVDIALYEDLAAGDLTTEACIDAEADAVAHAVARKELVVCGGPVFRRVFQRVHPLLEVFDGVREGELVKPGTKLWTVQGRARAILMGERTALNLVQRMSGIATITRSYVDALPPGSATRVTDTRKTTPGLRVLERYAVRAGGGRNHRDNLGSAVLIKDNHVAACGGVAAAIRRARDRAPHTCRIECEVDSLSQLDEALEAGADIVLLDNMSTEDVAEGVRRARGKAIVEASGGITVSRITELARAGVDAISVGALTHSAAAADIGLDFE</sequence>
<accession>A0ABZ2K5D9</accession>
<keyword evidence="7 9" id="KW-0808">Transferase</keyword>
<organism evidence="12 13">
    <name type="scientific">Pendulispora brunnea</name>
    <dbReference type="NCBI Taxonomy" id="2905690"/>
    <lineage>
        <taxon>Bacteria</taxon>
        <taxon>Pseudomonadati</taxon>
        <taxon>Myxococcota</taxon>
        <taxon>Myxococcia</taxon>
        <taxon>Myxococcales</taxon>
        <taxon>Sorangiineae</taxon>
        <taxon>Pendulisporaceae</taxon>
        <taxon>Pendulispora</taxon>
    </lineage>
</organism>
<dbReference type="InterPro" id="IPR036068">
    <property type="entry name" value="Nicotinate_pribotase-like_C"/>
</dbReference>
<dbReference type="InterPro" id="IPR002638">
    <property type="entry name" value="Quinolinate_PRibosylTrfase_C"/>
</dbReference>
<evidence type="ECO:0000256" key="3">
    <source>
        <dbReference type="ARBA" id="ARBA00009400"/>
    </source>
</evidence>
<evidence type="ECO:0000259" key="11">
    <source>
        <dbReference type="Pfam" id="PF02749"/>
    </source>
</evidence>
<dbReference type="Gene3D" id="3.20.20.70">
    <property type="entry name" value="Aldolase class I"/>
    <property type="match status" value="1"/>
</dbReference>
<dbReference type="RefSeq" id="WP_394842622.1">
    <property type="nucleotide sequence ID" value="NZ_CP089982.1"/>
</dbReference>
<feature type="domain" description="Quinolinate phosphoribosyl transferase N-terminal" evidence="11">
    <location>
        <begin position="26"/>
        <end position="111"/>
    </location>
</feature>
<dbReference type="Pfam" id="PF02749">
    <property type="entry name" value="QRPTase_N"/>
    <property type="match status" value="1"/>
</dbReference>
<keyword evidence="13" id="KW-1185">Reference proteome</keyword>
<comment type="pathway">
    <text evidence="2">Cofactor biosynthesis; NAD(+) biosynthesis; nicotinate D-ribonucleotide from quinolinate: step 1/1.</text>
</comment>
<dbReference type="Gene3D" id="3.90.1170.20">
    <property type="entry name" value="Quinolinate phosphoribosyl transferase, N-terminal domain"/>
    <property type="match status" value="1"/>
</dbReference>
<evidence type="ECO:0000259" key="10">
    <source>
        <dbReference type="Pfam" id="PF01729"/>
    </source>
</evidence>
<gene>
    <name evidence="12" type="primary">nadC</name>
    <name evidence="12" type="ORF">LZC95_36830</name>
</gene>
<evidence type="ECO:0000313" key="12">
    <source>
        <dbReference type="EMBL" id="WXA92004.1"/>
    </source>
</evidence>
<dbReference type="InterPro" id="IPR013785">
    <property type="entry name" value="Aldolase_TIM"/>
</dbReference>
<dbReference type="CDD" id="cd01572">
    <property type="entry name" value="QPRTase"/>
    <property type="match status" value="1"/>
</dbReference>
<dbReference type="EC" id="2.4.2.19" evidence="4"/>
<dbReference type="Proteomes" id="UP001379533">
    <property type="component" value="Chromosome"/>
</dbReference>
<keyword evidence="5" id="KW-0662">Pyridine nucleotide biosynthesis</keyword>
<evidence type="ECO:0000256" key="7">
    <source>
        <dbReference type="ARBA" id="ARBA00022679"/>
    </source>
</evidence>
<dbReference type="SUPFAM" id="SSF51690">
    <property type="entry name" value="Nicotinate/Quinolinate PRTase C-terminal domain-like"/>
    <property type="match status" value="1"/>
</dbReference>
<comment type="similarity">
    <text evidence="3 9">Belongs to the NadC/ModD family.</text>
</comment>
<keyword evidence="6 9" id="KW-0328">Glycosyltransferase</keyword>
<reference evidence="12 13" key="1">
    <citation type="submission" date="2021-12" db="EMBL/GenBank/DDBJ databases">
        <title>Discovery of the Pendulisporaceae a myxobacterial family with distinct sporulation behavior and unique specialized metabolism.</title>
        <authorList>
            <person name="Garcia R."/>
            <person name="Popoff A."/>
            <person name="Bader C.D."/>
            <person name="Loehr J."/>
            <person name="Walesch S."/>
            <person name="Walt C."/>
            <person name="Boldt J."/>
            <person name="Bunk B."/>
            <person name="Haeckl F.J.F.P.J."/>
            <person name="Gunesch A.P."/>
            <person name="Birkelbach J."/>
            <person name="Nuebel U."/>
            <person name="Pietschmann T."/>
            <person name="Bach T."/>
            <person name="Mueller R."/>
        </authorList>
    </citation>
    <scope>NUCLEOTIDE SEQUENCE [LARGE SCALE GENOMIC DNA]</scope>
    <source>
        <strain evidence="12 13">MSr12523</strain>
    </source>
</reference>
<evidence type="ECO:0000256" key="5">
    <source>
        <dbReference type="ARBA" id="ARBA00022642"/>
    </source>
</evidence>
<evidence type="ECO:0000256" key="4">
    <source>
        <dbReference type="ARBA" id="ARBA00011944"/>
    </source>
</evidence>
<evidence type="ECO:0000256" key="2">
    <source>
        <dbReference type="ARBA" id="ARBA00004893"/>
    </source>
</evidence>
<evidence type="ECO:0000256" key="6">
    <source>
        <dbReference type="ARBA" id="ARBA00022676"/>
    </source>
</evidence>